<evidence type="ECO:0000313" key="1">
    <source>
        <dbReference type="EMBL" id="MBY8825529.1"/>
    </source>
</evidence>
<dbReference type="InterPro" id="IPR011009">
    <property type="entry name" value="Kinase-like_dom_sf"/>
</dbReference>
<gene>
    <name evidence="1" type="ORF">K7G82_24720</name>
</gene>
<dbReference type="RefSeq" id="WP_222992629.1">
    <property type="nucleotide sequence ID" value="NZ_JAINVV010000012.1"/>
</dbReference>
<reference evidence="1 2" key="1">
    <citation type="submission" date="2021-08" db="EMBL/GenBank/DDBJ databases">
        <authorList>
            <person name="Tuo L."/>
        </authorList>
    </citation>
    <scope>NUCLEOTIDE SEQUENCE [LARGE SCALE GENOMIC DNA]</scope>
    <source>
        <strain evidence="1 2">JCM 31229</strain>
    </source>
</reference>
<accession>A0ABS7PX39</accession>
<protein>
    <recommendedName>
        <fullName evidence="3">Protein kinase domain-containing protein</fullName>
    </recommendedName>
</protein>
<keyword evidence="2" id="KW-1185">Reference proteome</keyword>
<dbReference type="SUPFAM" id="SSF56112">
    <property type="entry name" value="Protein kinase-like (PK-like)"/>
    <property type="match status" value="1"/>
</dbReference>
<dbReference type="EMBL" id="JAINVV010000012">
    <property type="protein sequence ID" value="MBY8825529.1"/>
    <property type="molecule type" value="Genomic_DNA"/>
</dbReference>
<name>A0ABS7PX39_9SPHN</name>
<sequence length="182" mass="19214">MTRPLIFRSDGSPLAVADPIGCGGEGIVYAVANDNKVAVKIYTGGGAERRDKIVAMVAARLFERTPLAAFPIEIVRNKGGDFAGFVMRRISGHKPLFQLYAPGERKANFPAATYSFLVQSALNFAKAVGAVHATGCIIGDINHSGVLIADNALVVDGEPCDSTEIACHDRIEIGDPRCASAL</sequence>
<evidence type="ECO:0008006" key="3">
    <source>
        <dbReference type="Google" id="ProtNLM"/>
    </source>
</evidence>
<dbReference type="Proteomes" id="UP000706039">
    <property type="component" value="Unassembled WGS sequence"/>
</dbReference>
<evidence type="ECO:0000313" key="2">
    <source>
        <dbReference type="Proteomes" id="UP000706039"/>
    </source>
</evidence>
<proteinExistence type="predicted"/>
<comment type="caution">
    <text evidence="1">The sequence shown here is derived from an EMBL/GenBank/DDBJ whole genome shotgun (WGS) entry which is preliminary data.</text>
</comment>
<organism evidence="1 2">
    <name type="scientific">Sphingomonas colocasiae</name>
    <dbReference type="NCBI Taxonomy" id="1848973"/>
    <lineage>
        <taxon>Bacteria</taxon>
        <taxon>Pseudomonadati</taxon>
        <taxon>Pseudomonadota</taxon>
        <taxon>Alphaproteobacteria</taxon>
        <taxon>Sphingomonadales</taxon>
        <taxon>Sphingomonadaceae</taxon>
        <taxon>Sphingomonas</taxon>
    </lineage>
</organism>